<evidence type="ECO:0000256" key="1">
    <source>
        <dbReference type="SAM" id="Phobius"/>
    </source>
</evidence>
<dbReference type="Proteomes" id="UP000298458">
    <property type="component" value="Unassembled WGS sequence"/>
</dbReference>
<protein>
    <submittedName>
        <fullName evidence="2">K(+)-transporting ATPase subunit F</fullName>
    </submittedName>
</protein>
<organism evidence="2 3">
    <name type="scientific">Leptospira fletcheri</name>
    <dbReference type="NCBI Taxonomy" id="2484981"/>
    <lineage>
        <taxon>Bacteria</taxon>
        <taxon>Pseudomonadati</taxon>
        <taxon>Spirochaetota</taxon>
        <taxon>Spirochaetia</taxon>
        <taxon>Leptospirales</taxon>
        <taxon>Leptospiraceae</taxon>
        <taxon>Leptospira</taxon>
    </lineage>
</organism>
<gene>
    <name evidence="2" type="primary">kdpF</name>
    <name evidence="2" type="ORF">EHO60_02165</name>
</gene>
<accession>A0A4R9GJC9</accession>
<proteinExistence type="predicted"/>
<reference evidence="2" key="1">
    <citation type="journal article" date="2019" name="PLoS Negl. Trop. Dis.">
        <title>Revisiting the worldwide diversity of Leptospira species in the environment.</title>
        <authorList>
            <person name="Vincent A.T."/>
            <person name="Schiettekatte O."/>
            <person name="Bourhy P."/>
            <person name="Veyrier F.J."/>
            <person name="Picardeau M."/>
        </authorList>
    </citation>
    <scope>NUCLEOTIDE SEQUENCE [LARGE SCALE GENOMIC DNA]</scope>
    <source>
        <strain evidence="2">SSW15</strain>
    </source>
</reference>
<dbReference type="Pfam" id="PF09604">
    <property type="entry name" value="Potass_KdpF"/>
    <property type="match status" value="1"/>
</dbReference>
<keyword evidence="1" id="KW-1133">Transmembrane helix</keyword>
<dbReference type="NCBIfam" id="TIGR02115">
    <property type="entry name" value="potass_kdpF"/>
    <property type="match status" value="1"/>
</dbReference>
<sequence>MNVSGLLPHYHHIDSERKKGYSLGNREPTLFQGSRLSEVFLSYPLLATLVFGLVVYLIYAIMKPEKF</sequence>
<dbReference type="GO" id="GO:0008556">
    <property type="term" value="F:P-type potassium transmembrane transporter activity"/>
    <property type="evidence" value="ECO:0007669"/>
    <property type="project" value="InterPro"/>
</dbReference>
<feature type="transmembrane region" description="Helical" evidence="1">
    <location>
        <begin position="40"/>
        <end position="62"/>
    </location>
</feature>
<evidence type="ECO:0000313" key="3">
    <source>
        <dbReference type="Proteomes" id="UP000298458"/>
    </source>
</evidence>
<keyword evidence="1" id="KW-0472">Membrane</keyword>
<dbReference type="InterPro" id="IPR011726">
    <property type="entry name" value="KdpF"/>
</dbReference>
<dbReference type="GO" id="GO:0005886">
    <property type="term" value="C:plasma membrane"/>
    <property type="evidence" value="ECO:0007669"/>
    <property type="project" value="InterPro"/>
</dbReference>
<keyword evidence="3" id="KW-1185">Reference proteome</keyword>
<dbReference type="AlphaFoldDB" id="A0A4R9GJC9"/>
<dbReference type="EMBL" id="RQET01000002">
    <property type="protein sequence ID" value="TGK13185.1"/>
    <property type="molecule type" value="Genomic_DNA"/>
</dbReference>
<evidence type="ECO:0000313" key="2">
    <source>
        <dbReference type="EMBL" id="TGK13185.1"/>
    </source>
</evidence>
<comment type="caution">
    <text evidence="2">The sequence shown here is derived from an EMBL/GenBank/DDBJ whole genome shotgun (WGS) entry which is preliminary data.</text>
</comment>
<name>A0A4R9GJC9_9LEPT</name>
<keyword evidence="1" id="KW-0812">Transmembrane</keyword>